<dbReference type="CDD" id="cd06225">
    <property type="entry name" value="HAMP"/>
    <property type="match status" value="1"/>
</dbReference>
<keyword evidence="10" id="KW-0175">Coiled coil</keyword>
<feature type="coiled-coil region" evidence="10">
    <location>
        <begin position="537"/>
        <end position="564"/>
    </location>
</feature>
<feature type="domain" description="Methyl-accepting transducer" evidence="13">
    <location>
        <begin position="375"/>
        <end position="625"/>
    </location>
</feature>
<evidence type="ECO:0000256" key="7">
    <source>
        <dbReference type="ARBA" id="ARBA00023224"/>
    </source>
</evidence>
<evidence type="ECO:0000256" key="6">
    <source>
        <dbReference type="ARBA" id="ARBA00023136"/>
    </source>
</evidence>
<dbReference type="InterPro" id="IPR003660">
    <property type="entry name" value="HAMP_dom"/>
</dbReference>
<dbReference type="InterPro" id="IPR029151">
    <property type="entry name" value="Sensor-like_sf"/>
</dbReference>
<dbReference type="InterPro" id="IPR004089">
    <property type="entry name" value="MCPsignal_dom"/>
</dbReference>
<evidence type="ECO:0000256" key="3">
    <source>
        <dbReference type="ARBA" id="ARBA00022500"/>
    </source>
</evidence>
<keyword evidence="16" id="KW-1185">Reference proteome</keyword>
<dbReference type="RefSeq" id="WP_343760683.1">
    <property type="nucleotide sequence ID" value="NZ_BAAACG010000008.1"/>
</dbReference>
<evidence type="ECO:0000256" key="9">
    <source>
        <dbReference type="PROSITE-ProRule" id="PRU00284"/>
    </source>
</evidence>
<keyword evidence="3" id="KW-0145">Chemotaxis</keyword>
<dbReference type="SMART" id="SM00304">
    <property type="entry name" value="HAMP"/>
    <property type="match status" value="1"/>
</dbReference>
<evidence type="ECO:0000256" key="4">
    <source>
        <dbReference type="ARBA" id="ARBA00022692"/>
    </source>
</evidence>
<keyword evidence="7 9" id="KW-0807">Transducer</keyword>
<proteinExistence type="inferred from homology"/>
<feature type="transmembrane region" description="Helical" evidence="12">
    <location>
        <begin position="279"/>
        <end position="301"/>
    </location>
</feature>
<dbReference type="PROSITE" id="PS51257">
    <property type="entry name" value="PROKAR_LIPOPROTEIN"/>
    <property type="match status" value="1"/>
</dbReference>
<dbReference type="Pfam" id="PF00015">
    <property type="entry name" value="MCPsignal"/>
    <property type="match status" value="1"/>
</dbReference>
<feature type="region of interest" description="Disordered" evidence="11">
    <location>
        <begin position="613"/>
        <end position="635"/>
    </location>
</feature>
<evidence type="ECO:0000313" key="16">
    <source>
        <dbReference type="Proteomes" id="UP001501510"/>
    </source>
</evidence>
<evidence type="ECO:0000256" key="12">
    <source>
        <dbReference type="SAM" id="Phobius"/>
    </source>
</evidence>
<sequence length="661" mass="73117">MKKKVSFKNQIIKLILTAVLVPTVLIGSYSCYSSYKNLNESYNNLADNSISRIYDSIGDTNENNSQLIEMLSKEKNVLGIYKHPEYEKWLMNIFNNNVKAYDDIVSVYMGTSDKRMYAVPNNNSSDYDPTSRPWYKKAIENNGKVITTDPYEDSAAKGMYIISFAKSIKDESGKILGVVALDVKLDDLSKKVSHIKIGDKGYPLVLDKSGKIIMAKNKNNLGKSKNELKWLGDILEDKKNVIIDGNDYLVHKKMDKNTESTAIALVSQSEIDKKVHREMLVSSLIILLVGGAVLLLSIMFSKRLTDPVGGMVKVLNKLREGDFSHKVKKDSRFVYELEIIADSINSMADEVVEILKTTKDTSNYLKEASESLVSVTEEANAVGEEIAKSVQQIAEGAANQAEDLNESYNKVDEFGTLVDDSIKDSKDMINESSEVKEFTGNGIKTMKDLKESFNKGMTINEEVVEEVIILEKNSKEIVGIIDTIKAITEQTSLLALNASIEAARAGEAGKGFSVVAEEVRKLAEESSLAADNIGELLNNMNGSVKEVRNKIGDLSNQNNEIDVKVINTNESFTTIKSSTDMLENNINKVYKVLQVIDSGKREVIENISNAASAAEETSASTEEVSASTEEQSAGFEDVVKSADKLNEIADKLQEEISKFKF</sequence>
<dbReference type="Proteomes" id="UP001501510">
    <property type="component" value="Unassembled WGS sequence"/>
</dbReference>
<evidence type="ECO:0000256" key="11">
    <source>
        <dbReference type="SAM" id="MobiDB-lite"/>
    </source>
</evidence>
<protein>
    <submittedName>
        <fullName evidence="15">Methyl-accepting chemotaxis protein</fullName>
    </submittedName>
</protein>
<dbReference type="SUPFAM" id="SSF58104">
    <property type="entry name" value="Methyl-accepting chemotaxis protein (MCP) signaling domain"/>
    <property type="match status" value="1"/>
</dbReference>
<evidence type="ECO:0000259" key="13">
    <source>
        <dbReference type="PROSITE" id="PS50111"/>
    </source>
</evidence>
<comment type="subcellular location">
    <subcellularLocation>
        <location evidence="1">Cell membrane</location>
        <topology evidence="1">Multi-pass membrane protein</topology>
    </subcellularLocation>
</comment>
<reference evidence="15 16" key="1">
    <citation type="journal article" date="2019" name="Int. J. Syst. Evol. Microbiol.">
        <title>The Global Catalogue of Microorganisms (GCM) 10K type strain sequencing project: providing services to taxonomists for standard genome sequencing and annotation.</title>
        <authorList>
            <consortium name="The Broad Institute Genomics Platform"/>
            <consortium name="The Broad Institute Genome Sequencing Center for Infectious Disease"/>
            <person name="Wu L."/>
            <person name="Ma J."/>
        </authorList>
    </citation>
    <scope>NUCLEOTIDE SEQUENCE [LARGE SCALE GENOMIC DNA]</scope>
    <source>
        <strain evidence="15 16">JCM 1407</strain>
    </source>
</reference>
<dbReference type="PANTHER" id="PTHR32089">
    <property type="entry name" value="METHYL-ACCEPTING CHEMOTAXIS PROTEIN MCPB"/>
    <property type="match status" value="1"/>
</dbReference>
<keyword evidence="5 12" id="KW-1133">Transmembrane helix</keyword>
<gene>
    <name evidence="15" type="ORF">GCM10008906_16670</name>
</gene>
<dbReference type="PANTHER" id="PTHR32089:SF112">
    <property type="entry name" value="LYSOZYME-LIKE PROTEIN-RELATED"/>
    <property type="match status" value="1"/>
</dbReference>
<dbReference type="EMBL" id="BAAACG010000008">
    <property type="protein sequence ID" value="GAA0738798.1"/>
    <property type="molecule type" value="Genomic_DNA"/>
</dbReference>
<organism evidence="15 16">
    <name type="scientific">Clostridium oceanicum</name>
    <dbReference type="NCBI Taxonomy" id="1543"/>
    <lineage>
        <taxon>Bacteria</taxon>
        <taxon>Bacillati</taxon>
        <taxon>Bacillota</taxon>
        <taxon>Clostridia</taxon>
        <taxon>Eubacteriales</taxon>
        <taxon>Clostridiaceae</taxon>
        <taxon>Clostridium</taxon>
    </lineage>
</organism>
<dbReference type="CDD" id="cd12913">
    <property type="entry name" value="PDC1_MCP_like"/>
    <property type="match status" value="1"/>
</dbReference>
<keyword evidence="2" id="KW-1003">Cell membrane</keyword>
<evidence type="ECO:0000256" key="1">
    <source>
        <dbReference type="ARBA" id="ARBA00004651"/>
    </source>
</evidence>
<dbReference type="SMART" id="SM00283">
    <property type="entry name" value="MA"/>
    <property type="match status" value="1"/>
</dbReference>
<keyword evidence="4 12" id="KW-0812">Transmembrane</keyword>
<name>A0ABN1JFV8_9CLOT</name>
<comment type="similarity">
    <text evidence="8">Belongs to the methyl-accepting chemotaxis (MCP) protein family.</text>
</comment>
<feature type="compositionally biased region" description="Low complexity" evidence="11">
    <location>
        <begin position="613"/>
        <end position="633"/>
    </location>
</feature>
<evidence type="ECO:0000256" key="2">
    <source>
        <dbReference type="ARBA" id="ARBA00022475"/>
    </source>
</evidence>
<evidence type="ECO:0000256" key="5">
    <source>
        <dbReference type="ARBA" id="ARBA00022989"/>
    </source>
</evidence>
<evidence type="ECO:0000313" key="15">
    <source>
        <dbReference type="EMBL" id="GAA0738798.1"/>
    </source>
</evidence>
<dbReference type="PROSITE" id="PS50885">
    <property type="entry name" value="HAMP"/>
    <property type="match status" value="1"/>
</dbReference>
<accession>A0ABN1JFV8</accession>
<comment type="caution">
    <text evidence="15">The sequence shown here is derived from an EMBL/GenBank/DDBJ whole genome shotgun (WGS) entry which is preliminary data.</text>
</comment>
<evidence type="ECO:0000256" key="8">
    <source>
        <dbReference type="ARBA" id="ARBA00029447"/>
    </source>
</evidence>
<dbReference type="InterPro" id="IPR033479">
    <property type="entry name" value="dCache_1"/>
</dbReference>
<evidence type="ECO:0000259" key="14">
    <source>
        <dbReference type="PROSITE" id="PS50885"/>
    </source>
</evidence>
<dbReference type="Gene3D" id="3.30.450.20">
    <property type="entry name" value="PAS domain"/>
    <property type="match status" value="2"/>
</dbReference>
<dbReference type="Gene3D" id="1.10.287.950">
    <property type="entry name" value="Methyl-accepting chemotaxis protein"/>
    <property type="match status" value="1"/>
</dbReference>
<dbReference type="SUPFAM" id="SSF103190">
    <property type="entry name" value="Sensory domain-like"/>
    <property type="match status" value="1"/>
</dbReference>
<dbReference type="Pfam" id="PF00672">
    <property type="entry name" value="HAMP"/>
    <property type="match status" value="1"/>
</dbReference>
<dbReference type="PROSITE" id="PS50111">
    <property type="entry name" value="CHEMOTAXIS_TRANSDUC_2"/>
    <property type="match status" value="1"/>
</dbReference>
<feature type="domain" description="HAMP" evidence="14">
    <location>
        <begin position="302"/>
        <end position="356"/>
    </location>
</feature>
<dbReference type="Pfam" id="PF02743">
    <property type="entry name" value="dCache_1"/>
    <property type="match status" value="1"/>
</dbReference>
<keyword evidence="6 12" id="KW-0472">Membrane</keyword>
<evidence type="ECO:0000256" key="10">
    <source>
        <dbReference type="SAM" id="Coils"/>
    </source>
</evidence>